<evidence type="ECO:0000256" key="1">
    <source>
        <dbReference type="SAM" id="MobiDB-lite"/>
    </source>
</evidence>
<reference evidence="2 3" key="1">
    <citation type="submission" date="2017-04" db="EMBL/GenBank/DDBJ databases">
        <title>Presence of VIM-2 positive Pseudomonas species in chickens and their surrounding environment.</title>
        <authorList>
            <person name="Zhang R."/>
        </authorList>
    </citation>
    <scope>NUCLEOTIDE SEQUENCE [LARGE SCALE GENOMIC DNA]</scope>
    <source>
        <strain evidence="2 3">DZ-C18</strain>
    </source>
</reference>
<dbReference type="EMBL" id="NBWC01000012">
    <property type="protein sequence ID" value="ORL65109.1"/>
    <property type="molecule type" value="Genomic_DNA"/>
</dbReference>
<evidence type="ECO:0000313" key="2">
    <source>
        <dbReference type="EMBL" id="ORL65109.1"/>
    </source>
</evidence>
<proteinExistence type="predicted"/>
<organism evidence="2 3">
    <name type="scientific">Pseudomonas putida</name>
    <name type="common">Arthrobacter siderocapsulatus</name>
    <dbReference type="NCBI Taxonomy" id="303"/>
    <lineage>
        <taxon>Bacteria</taxon>
        <taxon>Pseudomonadati</taxon>
        <taxon>Pseudomonadota</taxon>
        <taxon>Gammaproteobacteria</taxon>
        <taxon>Pseudomonadales</taxon>
        <taxon>Pseudomonadaceae</taxon>
        <taxon>Pseudomonas</taxon>
    </lineage>
</organism>
<protein>
    <submittedName>
        <fullName evidence="2">Uncharacterized protein</fullName>
    </submittedName>
</protein>
<evidence type="ECO:0000313" key="3">
    <source>
        <dbReference type="Proteomes" id="UP000193675"/>
    </source>
</evidence>
<dbReference type="RefSeq" id="WP_084855765.1">
    <property type="nucleotide sequence ID" value="NZ_NBWC01000012.1"/>
</dbReference>
<dbReference type="Proteomes" id="UP000193675">
    <property type="component" value="Unassembled WGS sequence"/>
</dbReference>
<comment type="caution">
    <text evidence="2">The sequence shown here is derived from an EMBL/GenBank/DDBJ whole genome shotgun (WGS) entry which is preliminary data.</text>
</comment>
<sequence>MDSFARSCLYAALLAGTVVLHGCSSWKPAGAYGIESAVLDSEVSALPKSQAQAVVFIDPSQLGTAIDKSAEGFAGSACEVSFRLYPELYAQSFQKLSMVYRRVDLKPLGSSAAGYDLAVLPQLEDVQWSADGPSANMAAVKVLFTLMAGGTPKHSFEAFQMARGDLGRWHQGCPDATKSSSKAAQEAVGLAVNRIVREMAAQPIRAGGASIPPSGEQQSLLLMQIQGLRGNAGVLNHETDYTPVIAAGLDVTAAAYNLKGRSAEATTALNLANQLRAGASAATGEGAAMAAVAASDGIPVPAAASSASCSGDYSFLAPQLRAYQDPSLSEVRSSYLRQPISNNVEFLRGKGLDKQSAINVMLQNAALDEQTAREAAQQARDSDGHGDVSIPQAQSDQLRLDFPCDQASIHASGVCTYIRHRWTSLYERTTAELIERCWN</sequence>
<dbReference type="OrthoDB" id="8670624at2"/>
<dbReference type="AlphaFoldDB" id="A0A1X0ZYZ4"/>
<accession>A0A1X0ZYZ4</accession>
<feature type="region of interest" description="Disordered" evidence="1">
    <location>
        <begin position="371"/>
        <end position="390"/>
    </location>
</feature>
<name>A0A1X0ZYZ4_PSEPU</name>
<gene>
    <name evidence="2" type="ORF">B7H17_10335</name>
</gene>